<evidence type="ECO:0000256" key="10">
    <source>
        <dbReference type="ARBA" id="ARBA00022605"/>
    </source>
</evidence>
<dbReference type="Gene3D" id="3.40.50.1970">
    <property type="match status" value="1"/>
</dbReference>
<dbReference type="Pfam" id="PF01761">
    <property type="entry name" value="DHQ_synthase"/>
    <property type="match status" value="1"/>
</dbReference>
<proteinExistence type="inferred from homology"/>
<dbReference type="GO" id="GO:0009073">
    <property type="term" value="P:aromatic amino acid family biosynthetic process"/>
    <property type="evidence" value="ECO:0007669"/>
    <property type="project" value="UniProtKB-KW"/>
</dbReference>
<comment type="function">
    <text evidence="18">Catalyzes the conversion of 3-deoxy-D-arabino-heptulosonate 7-phosphate (DAHP) to dehydroquinate (DHQ).</text>
</comment>
<evidence type="ECO:0000256" key="13">
    <source>
        <dbReference type="ARBA" id="ARBA00022833"/>
    </source>
</evidence>
<evidence type="ECO:0000259" key="20">
    <source>
        <dbReference type="Pfam" id="PF24621"/>
    </source>
</evidence>
<dbReference type="UniPathway" id="UPA00053">
    <property type="reaction ID" value="UER00085"/>
</dbReference>
<dbReference type="GO" id="GO:0000166">
    <property type="term" value="F:nucleotide binding"/>
    <property type="evidence" value="ECO:0007669"/>
    <property type="project" value="UniProtKB-KW"/>
</dbReference>
<dbReference type="GO" id="GO:0009423">
    <property type="term" value="P:chorismate biosynthetic process"/>
    <property type="evidence" value="ECO:0007669"/>
    <property type="project" value="UniProtKB-UniRule"/>
</dbReference>
<comment type="cofactor">
    <cofactor evidence="2 18">
        <name>NAD(+)</name>
        <dbReference type="ChEBI" id="CHEBI:57540"/>
    </cofactor>
</comment>
<comment type="cofactor">
    <cofactor evidence="18">
        <name>Co(2+)</name>
        <dbReference type="ChEBI" id="CHEBI:48828"/>
    </cofactor>
    <cofactor evidence="18">
        <name>Zn(2+)</name>
        <dbReference type="ChEBI" id="CHEBI:29105"/>
    </cofactor>
    <text evidence="18">Binds 1 divalent metal cation per subunit. Can use either Co(2+) or Zn(2+).</text>
</comment>
<comment type="subcellular location">
    <subcellularLocation>
        <location evidence="4 18">Cytoplasm</location>
    </subcellularLocation>
</comment>
<evidence type="ECO:0000256" key="8">
    <source>
        <dbReference type="ARBA" id="ARBA00017684"/>
    </source>
</evidence>
<evidence type="ECO:0000256" key="16">
    <source>
        <dbReference type="ARBA" id="ARBA00023239"/>
    </source>
</evidence>
<feature type="binding site" evidence="18">
    <location>
        <position position="185"/>
    </location>
    <ligand>
        <name>Zn(2+)</name>
        <dbReference type="ChEBI" id="CHEBI:29105"/>
    </ligand>
</feature>
<evidence type="ECO:0000256" key="15">
    <source>
        <dbReference type="ARBA" id="ARBA00023141"/>
    </source>
</evidence>
<dbReference type="GO" id="GO:0046872">
    <property type="term" value="F:metal ion binding"/>
    <property type="evidence" value="ECO:0007669"/>
    <property type="project" value="UniProtKB-KW"/>
</dbReference>
<feature type="binding site" evidence="18">
    <location>
        <begin position="170"/>
        <end position="173"/>
    </location>
    <ligand>
        <name>NAD(+)</name>
        <dbReference type="ChEBI" id="CHEBI:57540"/>
    </ligand>
</feature>
<evidence type="ECO:0000256" key="1">
    <source>
        <dbReference type="ARBA" id="ARBA00001393"/>
    </source>
</evidence>
<keyword evidence="16 18" id="KW-0456">Lyase</keyword>
<keyword evidence="11 18" id="KW-0479">Metal-binding</keyword>
<dbReference type="FunFam" id="3.40.50.1970:FF:000007">
    <property type="entry name" value="Pentafunctional AROM polypeptide"/>
    <property type="match status" value="1"/>
</dbReference>
<name>A0A0K8PAV0_9CHLR</name>
<organism evidence="21">
    <name type="scientific">Flexilinea flocculi</name>
    <dbReference type="NCBI Taxonomy" id="1678840"/>
    <lineage>
        <taxon>Bacteria</taxon>
        <taxon>Bacillati</taxon>
        <taxon>Chloroflexota</taxon>
        <taxon>Anaerolineae</taxon>
        <taxon>Anaerolineales</taxon>
        <taxon>Anaerolineaceae</taxon>
        <taxon>Flexilinea</taxon>
    </lineage>
</organism>
<keyword evidence="9 18" id="KW-0963">Cytoplasm</keyword>
<comment type="cofactor">
    <cofactor evidence="3">
        <name>Zn(2+)</name>
        <dbReference type="ChEBI" id="CHEBI:29105"/>
    </cofactor>
</comment>
<keyword evidence="17 18" id="KW-0170">Cobalt</keyword>
<evidence type="ECO:0000313" key="22">
    <source>
        <dbReference type="Proteomes" id="UP000053370"/>
    </source>
</evidence>
<dbReference type="PANTHER" id="PTHR43622">
    <property type="entry name" value="3-DEHYDROQUINATE SYNTHASE"/>
    <property type="match status" value="1"/>
</dbReference>
<evidence type="ECO:0000259" key="19">
    <source>
        <dbReference type="Pfam" id="PF01761"/>
    </source>
</evidence>
<keyword evidence="13 18" id="KW-0862">Zinc</keyword>
<evidence type="ECO:0000256" key="18">
    <source>
        <dbReference type="HAMAP-Rule" id="MF_00110"/>
    </source>
</evidence>
<comment type="catalytic activity">
    <reaction evidence="1 18">
        <text>7-phospho-2-dehydro-3-deoxy-D-arabino-heptonate = 3-dehydroquinate + phosphate</text>
        <dbReference type="Rhea" id="RHEA:21968"/>
        <dbReference type="ChEBI" id="CHEBI:32364"/>
        <dbReference type="ChEBI" id="CHEBI:43474"/>
        <dbReference type="ChEBI" id="CHEBI:58394"/>
        <dbReference type="EC" id="4.2.3.4"/>
    </reaction>
</comment>
<dbReference type="InterPro" id="IPR016037">
    <property type="entry name" value="DHQ_synth_AroB"/>
</dbReference>
<keyword evidence="15 18" id="KW-0057">Aromatic amino acid biosynthesis</keyword>
<dbReference type="Proteomes" id="UP000053370">
    <property type="component" value="Unassembled WGS sequence"/>
</dbReference>
<feature type="domain" description="3-dehydroquinate synthase C-terminal" evidence="20">
    <location>
        <begin position="182"/>
        <end position="316"/>
    </location>
</feature>
<dbReference type="InterPro" id="IPR030960">
    <property type="entry name" value="DHQS/DOIS_N"/>
</dbReference>
<evidence type="ECO:0000256" key="11">
    <source>
        <dbReference type="ARBA" id="ARBA00022723"/>
    </source>
</evidence>
<dbReference type="EMBL" id="DF968179">
    <property type="protein sequence ID" value="GAP39270.1"/>
    <property type="molecule type" value="Genomic_DNA"/>
</dbReference>
<evidence type="ECO:0000256" key="7">
    <source>
        <dbReference type="ARBA" id="ARBA00013031"/>
    </source>
</evidence>
<evidence type="ECO:0000256" key="12">
    <source>
        <dbReference type="ARBA" id="ARBA00022741"/>
    </source>
</evidence>
<comment type="similarity">
    <text evidence="6 18">Belongs to the sugar phosphate cyclases superfamily. Dehydroquinate synthase family.</text>
</comment>
<feature type="binding site" evidence="18">
    <location>
        <begin position="130"/>
        <end position="131"/>
    </location>
    <ligand>
        <name>NAD(+)</name>
        <dbReference type="ChEBI" id="CHEBI:57540"/>
    </ligand>
</feature>
<feature type="binding site" evidence="18">
    <location>
        <position position="258"/>
    </location>
    <ligand>
        <name>Zn(2+)</name>
        <dbReference type="ChEBI" id="CHEBI:29105"/>
    </ligand>
</feature>
<comment type="pathway">
    <text evidence="5 18">Metabolic intermediate biosynthesis; chorismate biosynthesis; chorismate from D-erythrose 4-phosphate and phosphoenolpyruvate: step 2/7.</text>
</comment>
<feature type="binding site" evidence="18">
    <location>
        <position position="242"/>
    </location>
    <ligand>
        <name>Zn(2+)</name>
        <dbReference type="ChEBI" id="CHEBI:29105"/>
    </ligand>
</feature>
<dbReference type="Pfam" id="PF24621">
    <property type="entry name" value="DHQS_C"/>
    <property type="match status" value="1"/>
</dbReference>
<evidence type="ECO:0000313" key="21">
    <source>
        <dbReference type="EMBL" id="GAP39270.1"/>
    </source>
</evidence>
<feature type="domain" description="3-dehydroquinate synthase N-terminal" evidence="19">
    <location>
        <begin position="68"/>
        <end position="179"/>
    </location>
</feature>
<dbReference type="STRING" id="1678840.ATC1_11197"/>
<dbReference type="OrthoDB" id="9806583at2"/>
<keyword evidence="22" id="KW-1185">Reference proteome</keyword>
<dbReference type="PATRIC" id="fig|1678840.3.peg.232"/>
<keyword evidence="12 18" id="KW-0547">Nucleotide-binding</keyword>
<feature type="binding site" evidence="18">
    <location>
        <position position="143"/>
    </location>
    <ligand>
        <name>NAD(+)</name>
        <dbReference type="ChEBI" id="CHEBI:57540"/>
    </ligand>
</feature>
<dbReference type="InterPro" id="IPR050071">
    <property type="entry name" value="Dehydroquinate_synthase"/>
</dbReference>
<evidence type="ECO:0000256" key="5">
    <source>
        <dbReference type="ARBA" id="ARBA00004661"/>
    </source>
</evidence>
<dbReference type="GO" id="GO:0008652">
    <property type="term" value="P:amino acid biosynthetic process"/>
    <property type="evidence" value="ECO:0007669"/>
    <property type="project" value="UniProtKB-KW"/>
</dbReference>
<dbReference type="Gene3D" id="1.20.1090.10">
    <property type="entry name" value="Dehydroquinate synthase-like - alpha domain"/>
    <property type="match status" value="1"/>
</dbReference>
<evidence type="ECO:0000256" key="4">
    <source>
        <dbReference type="ARBA" id="ARBA00004496"/>
    </source>
</evidence>
<protein>
    <recommendedName>
        <fullName evidence="8 18">3-dehydroquinate synthase</fullName>
        <shortName evidence="18">DHQS</shortName>
        <ecNumber evidence="7 18">4.2.3.4</ecNumber>
    </recommendedName>
</protein>
<accession>A0A0K8PAV0</accession>
<gene>
    <name evidence="18" type="primary">aroB</name>
    <name evidence="21" type="ORF">ATC1_11197</name>
</gene>
<evidence type="ECO:0000256" key="3">
    <source>
        <dbReference type="ARBA" id="ARBA00001947"/>
    </source>
</evidence>
<dbReference type="CDD" id="cd08195">
    <property type="entry name" value="DHQS"/>
    <property type="match status" value="1"/>
</dbReference>
<dbReference type="InterPro" id="IPR030963">
    <property type="entry name" value="DHQ_synth_fam"/>
</dbReference>
<dbReference type="SUPFAM" id="SSF56796">
    <property type="entry name" value="Dehydroquinate synthase-like"/>
    <property type="match status" value="1"/>
</dbReference>
<evidence type="ECO:0000256" key="9">
    <source>
        <dbReference type="ARBA" id="ARBA00022490"/>
    </source>
</evidence>
<dbReference type="GO" id="GO:0005737">
    <property type="term" value="C:cytoplasm"/>
    <property type="evidence" value="ECO:0007669"/>
    <property type="project" value="UniProtKB-SubCell"/>
</dbReference>
<keyword evidence="14 18" id="KW-0520">NAD</keyword>
<dbReference type="InterPro" id="IPR056179">
    <property type="entry name" value="DHQS_C"/>
</dbReference>
<reference evidence="21" key="1">
    <citation type="journal article" date="2015" name="Genome Announc.">
        <title>Draft Genome Sequence of Anaerolineae Strain TC1, a Novel Isolate from a Methanogenic Wastewater Treatment System.</title>
        <authorList>
            <person name="Matsuura N."/>
            <person name="Tourlousse D.M."/>
            <person name="Sun L."/>
            <person name="Toyonaga M."/>
            <person name="Kuroda K."/>
            <person name="Ohashi A."/>
            <person name="Cruz R."/>
            <person name="Yamaguchi T."/>
            <person name="Sekiguchi Y."/>
        </authorList>
    </citation>
    <scope>NUCLEOTIDE SEQUENCE [LARGE SCALE GENOMIC DNA]</scope>
    <source>
        <strain evidence="21">TC1</strain>
    </source>
</reference>
<dbReference type="AlphaFoldDB" id="A0A0K8PAV0"/>
<dbReference type="HAMAP" id="MF_00110">
    <property type="entry name" value="DHQ_synthase"/>
    <property type="match status" value="1"/>
</dbReference>
<evidence type="ECO:0000256" key="14">
    <source>
        <dbReference type="ARBA" id="ARBA00023027"/>
    </source>
</evidence>
<evidence type="ECO:0000256" key="6">
    <source>
        <dbReference type="ARBA" id="ARBA00005412"/>
    </source>
</evidence>
<dbReference type="EC" id="4.2.3.4" evidence="7 18"/>
<dbReference type="NCBIfam" id="TIGR01357">
    <property type="entry name" value="aroB"/>
    <property type="match status" value="1"/>
</dbReference>
<evidence type="ECO:0000256" key="2">
    <source>
        <dbReference type="ARBA" id="ARBA00001911"/>
    </source>
</evidence>
<feature type="binding site" evidence="18">
    <location>
        <position position="152"/>
    </location>
    <ligand>
        <name>NAD(+)</name>
        <dbReference type="ChEBI" id="CHEBI:57540"/>
    </ligand>
</feature>
<keyword evidence="10 18" id="KW-0028">Amino-acid biosynthesis</keyword>
<dbReference type="GO" id="GO:0003856">
    <property type="term" value="F:3-dehydroquinate synthase activity"/>
    <property type="evidence" value="ECO:0007669"/>
    <property type="project" value="UniProtKB-UniRule"/>
</dbReference>
<dbReference type="PANTHER" id="PTHR43622:SF7">
    <property type="entry name" value="3-DEHYDROQUINATE SYNTHASE, CHLOROPLASTIC"/>
    <property type="match status" value="1"/>
</dbReference>
<comment type="caution">
    <text evidence="18">Lacks conserved residue(s) required for the propagation of feature annotation.</text>
</comment>
<dbReference type="PIRSF" id="PIRSF001455">
    <property type="entry name" value="DHQ_synth"/>
    <property type="match status" value="1"/>
</dbReference>
<sequence length="354" mass="38769">MKKYQVNSSGGNYDVVIDSGLLEHIGALIQTSISVKKMIVITDFNVDRLYADIVMNSLERAGISAAKYVFNPGEENKTIQTVLQMLDFLAQQQMTRSDVILALGGGICGDMAGFTAAIYLRGIRFLQVPTTILAAIDASVGGKTAVNLSAGKNLAGAFWQPSLVLCDPQTFSTLPPTVFSDGMAEMIKHGMIADKTLFHELQENRPENNWENIILQNISIKAGFVARDTRDTGIRQLLNFGHTFGHAIEKCSYYSISHGHAVAIGMMMAARAAEKKGICLEPVTEPLKSVLDRYHLPTDCPFTAESIVLAALQDKKRFGDRIQLVLPERIGQCLLYPVVIDDLADFVNSGIRKD</sequence>
<evidence type="ECO:0000256" key="17">
    <source>
        <dbReference type="ARBA" id="ARBA00023285"/>
    </source>
</evidence>
<dbReference type="RefSeq" id="WP_062277251.1">
    <property type="nucleotide sequence ID" value="NZ_DF968179.1"/>
</dbReference>